<dbReference type="AlphaFoldDB" id="A0A0C3JJ92"/>
<gene>
    <name evidence="1" type="ORF">M404DRAFT_32142</name>
</gene>
<reference evidence="2" key="2">
    <citation type="submission" date="2015-01" db="EMBL/GenBank/DDBJ databases">
        <title>Evolutionary Origins and Diversification of the Mycorrhizal Mutualists.</title>
        <authorList>
            <consortium name="DOE Joint Genome Institute"/>
            <consortium name="Mycorrhizal Genomics Consortium"/>
            <person name="Kohler A."/>
            <person name="Kuo A."/>
            <person name="Nagy L.G."/>
            <person name="Floudas D."/>
            <person name="Copeland A."/>
            <person name="Barry K.W."/>
            <person name="Cichocki N."/>
            <person name="Veneault-Fourrey C."/>
            <person name="LaButti K."/>
            <person name="Lindquist E.A."/>
            <person name="Lipzen A."/>
            <person name="Lundell T."/>
            <person name="Morin E."/>
            <person name="Murat C."/>
            <person name="Riley R."/>
            <person name="Ohm R."/>
            <person name="Sun H."/>
            <person name="Tunlid A."/>
            <person name="Henrissat B."/>
            <person name="Grigoriev I.V."/>
            <person name="Hibbett D.S."/>
            <person name="Martin F."/>
        </authorList>
    </citation>
    <scope>NUCLEOTIDE SEQUENCE [LARGE SCALE GENOMIC DNA]</scope>
    <source>
        <strain evidence="2">Marx 270</strain>
    </source>
</reference>
<proteinExistence type="predicted"/>
<dbReference type="EMBL" id="KN832026">
    <property type="protein sequence ID" value="KIN97666.1"/>
    <property type="molecule type" value="Genomic_DNA"/>
</dbReference>
<protein>
    <submittedName>
        <fullName evidence="1">Uncharacterized protein</fullName>
    </submittedName>
</protein>
<dbReference type="HOGENOM" id="CLU_013084_4_0_1"/>
<dbReference type="STRING" id="870435.A0A0C3JJ92"/>
<name>A0A0C3JJ92_PISTI</name>
<sequence>MEPLNETLQMEYWWALVNLEASKKDLDLKAVLWDVTTPSDPKDYAMYMCKTQKAETAHQHAIEMYNKDLCIVQDLKSKLNIDSHWTPKQPEWHNAAHLVTKRTFQCVLDHLEALIIVQIFKLLKMNHVGTGYKMQKHIAKVLQVHSSAICIALEQYKTAAHAMDPPHHILKWDEVVEYAFITEFNLLQDAWQDVSQ</sequence>
<organism evidence="1 2">
    <name type="scientific">Pisolithus tinctorius Marx 270</name>
    <dbReference type="NCBI Taxonomy" id="870435"/>
    <lineage>
        <taxon>Eukaryota</taxon>
        <taxon>Fungi</taxon>
        <taxon>Dikarya</taxon>
        <taxon>Basidiomycota</taxon>
        <taxon>Agaricomycotina</taxon>
        <taxon>Agaricomycetes</taxon>
        <taxon>Agaricomycetidae</taxon>
        <taxon>Boletales</taxon>
        <taxon>Sclerodermatineae</taxon>
        <taxon>Pisolithaceae</taxon>
        <taxon>Pisolithus</taxon>
    </lineage>
</organism>
<dbReference type="InParanoid" id="A0A0C3JJ92"/>
<dbReference type="OrthoDB" id="3249713at2759"/>
<evidence type="ECO:0000313" key="1">
    <source>
        <dbReference type="EMBL" id="KIN97666.1"/>
    </source>
</evidence>
<accession>A0A0C3JJ92</accession>
<keyword evidence="2" id="KW-1185">Reference proteome</keyword>
<reference evidence="1 2" key="1">
    <citation type="submission" date="2014-04" db="EMBL/GenBank/DDBJ databases">
        <authorList>
            <consortium name="DOE Joint Genome Institute"/>
            <person name="Kuo A."/>
            <person name="Kohler A."/>
            <person name="Costa M.D."/>
            <person name="Nagy L.G."/>
            <person name="Floudas D."/>
            <person name="Copeland A."/>
            <person name="Barry K.W."/>
            <person name="Cichocki N."/>
            <person name="Veneault-Fourrey C."/>
            <person name="LaButti K."/>
            <person name="Lindquist E.A."/>
            <person name="Lipzen A."/>
            <person name="Lundell T."/>
            <person name="Morin E."/>
            <person name="Murat C."/>
            <person name="Sun H."/>
            <person name="Tunlid A."/>
            <person name="Henrissat B."/>
            <person name="Grigoriev I.V."/>
            <person name="Hibbett D.S."/>
            <person name="Martin F."/>
            <person name="Nordberg H.P."/>
            <person name="Cantor M.N."/>
            <person name="Hua S.X."/>
        </authorList>
    </citation>
    <scope>NUCLEOTIDE SEQUENCE [LARGE SCALE GENOMIC DNA]</scope>
    <source>
        <strain evidence="1 2">Marx 270</strain>
    </source>
</reference>
<dbReference type="Proteomes" id="UP000054217">
    <property type="component" value="Unassembled WGS sequence"/>
</dbReference>
<evidence type="ECO:0000313" key="2">
    <source>
        <dbReference type="Proteomes" id="UP000054217"/>
    </source>
</evidence>